<accession>A0A1Z5R105</accession>
<keyword evidence="3" id="KW-1185">Reference proteome</keyword>
<reference evidence="3" key="2">
    <citation type="journal article" date="2018" name="Plant J.">
        <title>The Sorghum bicolor reference genome: improved assembly, gene annotations, a transcriptome atlas, and signatures of genome organization.</title>
        <authorList>
            <person name="McCormick R.F."/>
            <person name="Truong S.K."/>
            <person name="Sreedasyam A."/>
            <person name="Jenkins J."/>
            <person name="Shu S."/>
            <person name="Sims D."/>
            <person name="Kennedy M."/>
            <person name="Amirebrahimi M."/>
            <person name="Weers B.D."/>
            <person name="McKinley B."/>
            <person name="Mattison A."/>
            <person name="Morishige D.T."/>
            <person name="Grimwood J."/>
            <person name="Schmutz J."/>
            <person name="Mullet J.E."/>
        </authorList>
    </citation>
    <scope>NUCLEOTIDE SEQUENCE [LARGE SCALE GENOMIC DNA]</scope>
    <source>
        <strain evidence="3">cv. BTx623</strain>
    </source>
</reference>
<feature type="region of interest" description="Disordered" evidence="1">
    <location>
        <begin position="20"/>
        <end position="49"/>
    </location>
</feature>
<gene>
    <name evidence="2" type="ORF">SORBI_3009G053001</name>
</gene>
<evidence type="ECO:0000313" key="2">
    <source>
        <dbReference type="EMBL" id="OQU77477.1"/>
    </source>
</evidence>
<protein>
    <submittedName>
        <fullName evidence="2">Uncharacterized protein</fullName>
    </submittedName>
</protein>
<dbReference type="Gramene" id="OQU77477">
    <property type="protein sequence ID" value="OQU77477"/>
    <property type="gene ID" value="SORBI_3009G053001"/>
</dbReference>
<dbReference type="Proteomes" id="UP000000768">
    <property type="component" value="Chromosome 9"/>
</dbReference>
<evidence type="ECO:0000256" key="1">
    <source>
        <dbReference type="SAM" id="MobiDB-lite"/>
    </source>
</evidence>
<organism evidence="2 3">
    <name type="scientific">Sorghum bicolor</name>
    <name type="common">Sorghum</name>
    <name type="synonym">Sorghum vulgare</name>
    <dbReference type="NCBI Taxonomy" id="4558"/>
    <lineage>
        <taxon>Eukaryota</taxon>
        <taxon>Viridiplantae</taxon>
        <taxon>Streptophyta</taxon>
        <taxon>Embryophyta</taxon>
        <taxon>Tracheophyta</taxon>
        <taxon>Spermatophyta</taxon>
        <taxon>Magnoliopsida</taxon>
        <taxon>Liliopsida</taxon>
        <taxon>Poales</taxon>
        <taxon>Poaceae</taxon>
        <taxon>PACMAD clade</taxon>
        <taxon>Panicoideae</taxon>
        <taxon>Andropogonodae</taxon>
        <taxon>Andropogoneae</taxon>
        <taxon>Sorghinae</taxon>
        <taxon>Sorghum</taxon>
    </lineage>
</organism>
<sequence length="71" mass="8290">MHPTAPSVSGCLLFLSKRIQRRRGKVPPTMEDDGQHNDHPKKRATRAPQDVFLMKFQKQLKLYRSRKTKSD</sequence>
<evidence type="ECO:0000313" key="3">
    <source>
        <dbReference type="Proteomes" id="UP000000768"/>
    </source>
</evidence>
<dbReference type="InParanoid" id="A0A1Z5R105"/>
<dbReference type="EMBL" id="CM000768">
    <property type="protein sequence ID" value="OQU77477.1"/>
    <property type="molecule type" value="Genomic_DNA"/>
</dbReference>
<proteinExistence type="predicted"/>
<dbReference type="AlphaFoldDB" id="A0A1Z5R105"/>
<name>A0A1Z5R105_SORBI</name>
<reference evidence="2 3" key="1">
    <citation type="journal article" date="2009" name="Nature">
        <title>The Sorghum bicolor genome and the diversification of grasses.</title>
        <authorList>
            <person name="Paterson A.H."/>
            <person name="Bowers J.E."/>
            <person name="Bruggmann R."/>
            <person name="Dubchak I."/>
            <person name="Grimwood J."/>
            <person name="Gundlach H."/>
            <person name="Haberer G."/>
            <person name="Hellsten U."/>
            <person name="Mitros T."/>
            <person name="Poliakov A."/>
            <person name="Schmutz J."/>
            <person name="Spannagl M."/>
            <person name="Tang H."/>
            <person name="Wang X."/>
            <person name="Wicker T."/>
            <person name="Bharti A.K."/>
            <person name="Chapman J."/>
            <person name="Feltus F.A."/>
            <person name="Gowik U."/>
            <person name="Grigoriev I.V."/>
            <person name="Lyons E."/>
            <person name="Maher C.A."/>
            <person name="Martis M."/>
            <person name="Narechania A."/>
            <person name="Otillar R.P."/>
            <person name="Penning B.W."/>
            <person name="Salamov A.A."/>
            <person name="Wang Y."/>
            <person name="Zhang L."/>
            <person name="Carpita N.C."/>
            <person name="Freeling M."/>
            <person name="Gingle A.R."/>
            <person name="Hash C.T."/>
            <person name="Keller B."/>
            <person name="Klein P."/>
            <person name="Kresovich S."/>
            <person name="McCann M.C."/>
            <person name="Ming R."/>
            <person name="Peterson D.G."/>
            <person name="Mehboob-ur-Rahman"/>
            <person name="Ware D."/>
            <person name="Westhoff P."/>
            <person name="Mayer K.F."/>
            <person name="Messing J."/>
            <person name="Rokhsar D.S."/>
        </authorList>
    </citation>
    <scope>NUCLEOTIDE SEQUENCE [LARGE SCALE GENOMIC DNA]</scope>
    <source>
        <strain evidence="3">cv. BTx623</strain>
    </source>
</reference>